<dbReference type="GO" id="GO:0016020">
    <property type="term" value="C:membrane"/>
    <property type="evidence" value="ECO:0007669"/>
    <property type="project" value="InterPro"/>
</dbReference>
<evidence type="ECO:0000313" key="7">
    <source>
        <dbReference type="Proteomes" id="UP000035760"/>
    </source>
</evidence>
<dbReference type="EMBL" id="CBTJ020000024">
    <property type="protein sequence ID" value="CDI01622.1"/>
    <property type="molecule type" value="Genomic_DNA"/>
</dbReference>
<comment type="caution">
    <text evidence="6">The sequence shown here is derived from an EMBL/GenBank/DDBJ whole genome shotgun (WGS) entry which is preliminary data.</text>
</comment>
<feature type="domain" description="Solute-binding protein family 3/N-terminal" evidence="4">
    <location>
        <begin position="35"/>
        <end position="259"/>
    </location>
</feature>
<evidence type="ECO:0000256" key="3">
    <source>
        <dbReference type="SAM" id="SignalP"/>
    </source>
</evidence>
<feature type="chain" id="PRO_5004879907" evidence="3">
    <location>
        <begin position="25"/>
        <end position="267"/>
    </location>
</feature>
<evidence type="ECO:0000313" key="6">
    <source>
        <dbReference type="EMBL" id="CDI01622.1"/>
    </source>
</evidence>
<dbReference type="AlphaFoldDB" id="W6M2C3"/>
<reference evidence="6" key="1">
    <citation type="submission" date="2013-07" db="EMBL/GenBank/DDBJ databases">
        <authorList>
            <person name="McIlroy S."/>
        </authorList>
    </citation>
    <scope>NUCLEOTIDE SEQUENCE [LARGE SCALE GENOMIC DNA]</scope>
    <source>
        <strain evidence="6">Run_A_D11</strain>
    </source>
</reference>
<comment type="similarity">
    <text evidence="1">Belongs to the bacterial solute-binding protein 3 family.</text>
</comment>
<dbReference type="InterPro" id="IPR001638">
    <property type="entry name" value="Solute-binding_3/MltF_N"/>
</dbReference>
<keyword evidence="2 3" id="KW-0732">Signal</keyword>
<gene>
    <name evidence="6" type="ORF">BN873_190016</name>
</gene>
<proteinExistence type="inferred from homology"/>
<feature type="domain" description="Ionotropic glutamate receptor C-terminal" evidence="5">
    <location>
        <begin position="35"/>
        <end position="258"/>
    </location>
</feature>
<organism evidence="6 7">
    <name type="scientific">Candidatus Competibacter denitrificans Run_A_D11</name>
    <dbReference type="NCBI Taxonomy" id="1400863"/>
    <lineage>
        <taxon>Bacteria</taxon>
        <taxon>Pseudomonadati</taxon>
        <taxon>Pseudomonadota</taxon>
        <taxon>Gammaproteobacteria</taxon>
        <taxon>Candidatus Competibacteraceae</taxon>
        <taxon>Candidatus Competibacter</taxon>
    </lineage>
</organism>
<dbReference type="SMART" id="SM00062">
    <property type="entry name" value="PBPb"/>
    <property type="match status" value="1"/>
</dbReference>
<sequence>MTKFSFISAILIFSFSLVGFSSYANTLEGIKKNGTLKVCTESKYMPFAMLDKQNQIIGFDADMAGLIAKELGVQLQLSDTPWADIITALLDGKCEIIMGGMTITDERRKKIDFSDSYISIGQTVLIRKELSDKIKSYRDLNDSKYKVASKAETTGEAAVKQNIPNATYSSFKAEQDGVAALIEGKIDAFVYDSPSNAVAIARQGSEKLVFLDQPFTLERLGWGVRKGDAAFVEWLNGFVKKINKDGIKYKLYQKWFKNSDWFNTVKQ</sequence>
<dbReference type="Gene3D" id="3.40.190.10">
    <property type="entry name" value="Periplasmic binding protein-like II"/>
    <property type="match status" value="2"/>
</dbReference>
<dbReference type="InterPro" id="IPR001320">
    <property type="entry name" value="Iontro_rcpt_C"/>
</dbReference>
<keyword evidence="7" id="KW-1185">Reference proteome</keyword>
<protein>
    <submittedName>
        <fullName evidence="6">Amino acid ABC transporter,periplasmic amino acid-binding protein</fullName>
    </submittedName>
</protein>
<dbReference type="Proteomes" id="UP000035760">
    <property type="component" value="Unassembled WGS sequence"/>
</dbReference>
<feature type="signal peptide" evidence="3">
    <location>
        <begin position="1"/>
        <end position="24"/>
    </location>
</feature>
<name>W6M2C3_9GAMM</name>
<evidence type="ECO:0000256" key="1">
    <source>
        <dbReference type="ARBA" id="ARBA00010333"/>
    </source>
</evidence>
<dbReference type="STRING" id="1400863.BN873_190016"/>
<dbReference type="SMART" id="SM00079">
    <property type="entry name" value="PBPe"/>
    <property type="match status" value="1"/>
</dbReference>
<evidence type="ECO:0000256" key="2">
    <source>
        <dbReference type="ARBA" id="ARBA00022729"/>
    </source>
</evidence>
<dbReference type="SUPFAM" id="SSF53850">
    <property type="entry name" value="Periplasmic binding protein-like II"/>
    <property type="match status" value="1"/>
</dbReference>
<dbReference type="CDD" id="cd13629">
    <property type="entry name" value="PBP2_Dsm1740"/>
    <property type="match status" value="1"/>
</dbReference>
<reference evidence="6" key="2">
    <citation type="submission" date="2014-03" db="EMBL/GenBank/DDBJ databases">
        <title>Candidatus Competibacter-lineage genomes retrieved from metagenomes reveal functional metabolic diversity.</title>
        <authorList>
            <person name="McIlroy S.J."/>
            <person name="Albertsen M."/>
            <person name="Andresen E.K."/>
            <person name="Saunders A.M."/>
            <person name="Kristiansen R."/>
            <person name="Stokholm-Bjerregaard M."/>
            <person name="Nielsen K.L."/>
            <person name="Nielsen P.H."/>
        </authorList>
    </citation>
    <scope>NUCLEOTIDE SEQUENCE</scope>
    <source>
        <strain evidence="6">Run_A_D11</strain>
    </source>
</reference>
<dbReference type="GO" id="GO:0015276">
    <property type="term" value="F:ligand-gated monoatomic ion channel activity"/>
    <property type="evidence" value="ECO:0007669"/>
    <property type="project" value="InterPro"/>
</dbReference>
<accession>W6M2C3</accession>
<evidence type="ECO:0000259" key="4">
    <source>
        <dbReference type="SMART" id="SM00062"/>
    </source>
</evidence>
<evidence type="ECO:0000259" key="5">
    <source>
        <dbReference type="SMART" id="SM00079"/>
    </source>
</evidence>
<dbReference type="Pfam" id="PF00497">
    <property type="entry name" value="SBP_bac_3"/>
    <property type="match status" value="1"/>
</dbReference>
<dbReference type="PANTHER" id="PTHR35936">
    <property type="entry name" value="MEMBRANE-BOUND LYTIC MUREIN TRANSGLYCOSYLASE F"/>
    <property type="match status" value="1"/>
</dbReference>
<dbReference type="RefSeq" id="WP_053085233.1">
    <property type="nucleotide sequence ID" value="NZ_CBTJ020000024.1"/>
</dbReference>
<dbReference type="PANTHER" id="PTHR35936:SF38">
    <property type="entry name" value="GLUTAMINE-BINDING PERIPLASMIC PROTEIN"/>
    <property type="match status" value="1"/>
</dbReference>